<reference evidence="2 3" key="1">
    <citation type="submission" date="2021-08" db="EMBL/GenBank/DDBJ databases">
        <title>Draft genome sequence of Spirulina subsalsa with high tolerance to salinity and hype-accumulation of phycocyanin.</title>
        <authorList>
            <person name="Pei H."/>
            <person name="Jiang L."/>
        </authorList>
    </citation>
    <scope>NUCLEOTIDE SEQUENCE [LARGE SCALE GENOMIC DNA]</scope>
    <source>
        <strain evidence="2 3">FACHB-351</strain>
    </source>
</reference>
<proteinExistence type="predicted"/>
<accession>A0ABT3L859</accession>
<dbReference type="Pfam" id="PF18135">
    <property type="entry name" value="Type_ISP_C"/>
    <property type="match status" value="1"/>
</dbReference>
<feature type="domain" description="Type ISP restriction-modification enzyme LLaBIII C-terminal specificity" evidence="1">
    <location>
        <begin position="3"/>
        <end position="58"/>
    </location>
</feature>
<protein>
    <recommendedName>
        <fullName evidence="1">Type ISP restriction-modification enzyme LLaBIII C-terminal specificity domain-containing protein</fullName>
    </recommendedName>
</protein>
<dbReference type="RefSeq" id="WP_265264985.1">
    <property type="nucleotide sequence ID" value="NZ_JAIHOM010000058.1"/>
</dbReference>
<comment type="caution">
    <text evidence="2">The sequence shown here is derived from an EMBL/GenBank/DDBJ whole genome shotgun (WGS) entry which is preliminary data.</text>
</comment>
<dbReference type="EMBL" id="JAIHOM010000058">
    <property type="protein sequence ID" value="MCW6037150.1"/>
    <property type="molecule type" value="Genomic_DNA"/>
</dbReference>
<evidence type="ECO:0000259" key="1">
    <source>
        <dbReference type="Pfam" id="PF18135"/>
    </source>
</evidence>
<dbReference type="Proteomes" id="UP001526426">
    <property type="component" value="Unassembled WGS sequence"/>
</dbReference>
<evidence type="ECO:0000313" key="3">
    <source>
        <dbReference type="Proteomes" id="UP001526426"/>
    </source>
</evidence>
<organism evidence="2 3">
    <name type="scientific">Spirulina subsalsa FACHB-351</name>
    <dbReference type="NCBI Taxonomy" id="234711"/>
    <lineage>
        <taxon>Bacteria</taxon>
        <taxon>Bacillati</taxon>
        <taxon>Cyanobacteriota</taxon>
        <taxon>Cyanophyceae</taxon>
        <taxon>Spirulinales</taxon>
        <taxon>Spirulinaceae</taxon>
        <taxon>Spirulina</taxon>
    </lineage>
</organism>
<keyword evidence="3" id="KW-1185">Reference proteome</keyword>
<sequence length="83" mass="9590">MPKITLSGIPLAAYEYKVCDRSAIEWIMERYQITKHKESGILNDPNQWSDDPHYIINLVKRIVRVSMETVAIANSLPPLHELK</sequence>
<evidence type="ECO:0000313" key="2">
    <source>
        <dbReference type="EMBL" id="MCW6037150.1"/>
    </source>
</evidence>
<gene>
    <name evidence="2" type="ORF">K4A83_12845</name>
</gene>
<name>A0ABT3L859_9CYAN</name>
<dbReference type="InterPro" id="IPR041635">
    <property type="entry name" value="Type_ISP_LLaBIII_C"/>
</dbReference>